<protein>
    <submittedName>
        <fullName evidence="1">Nucleoside-triphosphatase</fullName>
    </submittedName>
</protein>
<dbReference type="EMBL" id="JAPQKP010000002">
    <property type="protein sequence ID" value="KAJ5206787.1"/>
    <property type="molecule type" value="Genomic_DNA"/>
</dbReference>
<dbReference type="SUPFAM" id="SSF52972">
    <property type="entry name" value="ITPase-like"/>
    <property type="match status" value="1"/>
</dbReference>
<dbReference type="Proteomes" id="UP001150879">
    <property type="component" value="Unassembled WGS sequence"/>
</dbReference>
<keyword evidence="2" id="KW-1185">Reference proteome</keyword>
<sequence length="134" mass="15060">MSTIPIKIDTAQVGIRTSLLKLEQFWSTTRHTYRFLLLYINGPVLTEDSVLEFRALKGDDGLYKNTRSLCDKTASAVYTFAFSADSGLGFSFSRDIMKALSFTSYYGRDQKLIMPKYPGANHRPSALINFGQSP</sequence>
<reference evidence="1" key="2">
    <citation type="journal article" date="2023" name="IMA Fungus">
        <title>Comparative genomic study of the Penicillium genus elucidates a diverse pangenome and 15 lateral gene transfer events.</title>
        <authorList>
            <person name="Petersen C."/>
            <person name="Sorensen T."/>
            <person name="Nielsen M.R."/>
            <person name="Sondergaard T.E."/>
            <person name="Sorensen J.L."/>
            <person name="Fitzpatrick D.A."/>
            <person name="Frisvad J.C."/>
            <person name="Nielsen K.L."/>
        </authorList>
    </citation>
    <scope>NUCLEOTIDE SEQUENCE</scope>
    <source>
        <strain evidence="1">IBT 16849</strain>
    </source>
</reference>
<evidence type="ECO:0000313" key="2">
    <source>
        <dbReference type="Proteomes" id="UP001150879"/>
    </source>
</evidence>
<accession>A0A9W9MSN5</accession>
<name>A0A9W9MSN5_9EURO</name>
<dbReference type="InterPro" id="IPR029001">
    <property type="entry name" value="ITPase-like_fam"/>
</dbReference>
<organism evidence="1 2">
    <name type="scientific">Penicillium cf. griseofulvum</name>
    <dbReference type="NCBI Taxonomy" id="2972120"/>
    <lineage>
        <taxon>Eukaryota</taxon>
        <taxon>Fungi</taxon>
        <taxon>Dikarya</taxon>
        <taxon>Ascomycota</taxon>
        <taxon>Pezizomycotina</taxon>
        <taxon>Eurotiomycetes</taxon>
        <taxon>Eurotiomycetidae</taxon>
        <taxon>Eurotiales</taxon>
        <taxon>Aspergillaceae</taxon>
        <taxon>Penicillium</taxon>
    </lineage>
</organism>
<dbReference type="AlphaFoldDB" id="A0A9W9MSN5"/>
<comment type="caution">
    <text evidence="1">The sequence shown here is derived from an EMBL/GenBank/DDBJ whole genome shotgun (WGS) entry which is preliminary data.</text>
</comment>
<reference evidence="1" key="1">
    <citation type="submission" date="2022-11" db="EMBL/GenBank/DDBJ databases">
        <authorList>
            <person name="Petersen C."/>
        </authorList>
    </citation>
    <scope>NUCLEOTIDE SEQUENCE</scope>
    <source>
        <strain evidence="1">IBT 16849</strain>
    </source>
</reference>
<gene>
    <name evidence="1" type="ORF">N7472_003235</name>
</gene>
<evidence type="ECO:0000313" key="1">
    <source>
        <dbReference type="EMBL" id="KAJ5206787.1"/>
    </source>
</evidence>
<proteinExistence type="predicted"/>